<reference evidence="4" key="1">
    <citation type="submission" date="2020-05" db="EMBL/GenBank/DDBJ databases">
        <authorList>
            <person name="Chiriac C."/>
            <person name="Salcher M."/>
            <person name="Ghai R."/>
            <person name="Kavagutti S V."/>
        </authorList>
    </citation>
    <scope>NUCLEOTIDE SEQUENCE</scope>
</reference>
<evidence type="ECO:0000313" key="3">
    <source>
        <dbReference type="EMBL" id="CAB4171374.1"/>
    </source>
</evidence>
<protein>
    <recommendedName>
        <fullName evidence="1">DUF7417 domain-containing protein</fullName>
    </recommendedName>
</protein>
<name>A0A6J5SJ86_9CAUD</name>
<dbReference type="EMBL" id="LR796862">
    <property type="protein sequence ID" value="CAB4171374.1"/>
    <property type="molecule type" value="Genomic_DNA"/>
</dbReference>
<gene>
    <name evidence="4" type="ORF">UFOVP1453_33</name>
    <name evidence="2" type="ORF">UFOVP832_28</name>
    <name evidence="3" type="ORF">UFOVP919_46</name>
</gene>
<organism evidence="4">
    <name type="scientific">uncultured Caudovirales phage</name>
    <dbReference type="NCBI Taxonomy" id="2100421"/>
    <lineage>
        <taxon>Viruses</taxon>
        <taxon>Duplodnaviria</taxon>
        <taxon>Heunggongvirae</taxon>
        <taxon>Uroviricota</taxon>
        <taxon>Caudoviricetes</taxon>
        <taxon>Peduoviridae</taxon>
        <taxon>Maltschvirus</taxon>
        <taxon>Maltschvirus maltsch</taxon>
    </lineage>
</organism>
<evidence type="ECO:0000313" key="2">
    <source>
        <dbReference type="EMBL" id="CAB4164444.1"/>
    </source>
</evidence>
<dbReference type="Pfam" id="PF24192">
    <property type="entry name" value="DUF7417"/>
    <property type="match status" value="1"/>
</dbReference>
<evidence type="ECO:0000259" key="1">
    <source>
        <dbReference type="Pfam" id="PF24192"/>
    </source>
</evidence>
<dbReference type="EMBL" id="LR796767">
    <property type="protein sequence ID" value="CAB4164444.1"/>
    <property type="molecule type" value="Genomic_DNA"/>
</dbReference>
<proteinExistence type="predicted"/>
<sequence length="79" mass="8758">MDSYTATGIAEGFICPDSEDQIIEAWQTLIDTGLAWQLQGWFGRAARELIEEGVCLPAEKSRLLKAAKELGKIEFVTIN</sequence>
<evidence type="ECO:0000313" key="4">
    <source>
        <dbReference type="EMBL" id="CAB4214364.1"/>
    </source>
</evidence>
<dbReference type="InterPro" id="IPR055840">
    <property type="entry name" value="DUF7417"/>
</dbReference>
<dbReference type="EMBL" id="LR797406">
    <property type="protein sequence ID" value="CAB4214364.1"/>
    <property type="molecule type" value="Genomic_DNA"/>
</dbReference>
<accession>A0A6J5SJ86</accession>
<feature type="domain" description="DUF7417" evidence="1">
    <location>
        <begin position="20"/>
        <end position="54"/>
    </location>
</feature>